<dbReference type="Proteomes" id="UP000625711">
    <property type="component" value="Unassembled WGS sequence"/>
</dbReference>
<proteinExistence type="predicted"/>
<accession>A0A834IP90</accession>
<protein>
    <submittedName>
        <fullName evidence="2">Uncharacterized protein</fullName>
    </submittedName>
</protein>
<name>A0A834IP90_RHYFE</name>
<organism evidence="2 3">
    <name type="scientific">Rhynchophorus ferrugineus</name>
    <name type="common">Red palm weevil</name>
    <name type="synonym">Curculio ferrugineus</name>
    <dbReference type="NCBI Taxonomy" id="354439"/>
    <lineage>
        <taxon>Eukaryota</taxon>
        <taxon>Metazoa</taxon>
        <taxon>Ecdysozoa</taxon>
        <taxon>Arthropoda</taxon>
        <taxon>Hexapoda</taxon>
        <taxon>Insecta</taxon>
        <taxon>Pterygota</taxon>
        <taxon>Neoptera</taxon>
        <taxon>Endopterygota</taxon>
        <taxon>Coleoptera</taxon>
        <taxon>Polyphaga</taxon>
        <taxon>Cucujiformia</taxon>
        <taxon>Curculionidae</taxon>
        <taxon>Dryophthorinae</taxon>
        <taxon>Rhynchophorus</taxon>
    </lineage>
</organism>
<comment type="caution">
    <text evidence="2">The sequence shown here is derived from an EMBL/GenBank/DDBJ whole genome shotgun (WGS) entry which is preliminary data.</text>
</comment>
<feature type="region of interest" description="Disordered" evidence="1">
    <location>
        <begin position="51"/>
        <end position="73"/>
    </location>
</feature>
<evidence type="ECO:0000313" key="2">
    <source>
        <dbReference type="EMBL" id="KAF7283371.1"/>
    </source>
</evidence>
<gene>
    <name evidence="2" type="ORF">GWI33_000876</name>
</gene>
<dbReference type="EMBL" id="JAACXV010000116">
    <property type="protein sequence ID" value="KAF7283371.1"/>
    <property type="molecule type" value="Genomic_DNA"/>
</dbReference>
<keyword evidence="3" id="KW-1185">Reference proteome</keyword>
<evidence type="ECO:0000313" key="3">
    <source>
        <dbReference type="Proteomes" id="UP000625711"/>
    </source>
</evidence>
<feature type="region of interest" description="Disordered" evidence="1">
    <location>
        <begin position="1"/>
        <end position="21"/>
    </location>
</feature>
<reference evidence="2" key="1">
    <citation type="submission" date="2020-08" db="EMBL/GenBank/DDBJ databases">
        <title>Genome sequencing and assembly of the red palm weevil Rhynchophorus ferrugineus.</title>
        <authorList>
            <person name="Dias G.B."/>
            <person name="Bergman C.M."/>
            <person name="Manee M."/>
        </authorList>
    </citation>
    <scope>NUCLEOTIDE SEQUENCE</scope>
    <source>
        <strain evidence="2">AA-2017</strain>
        <tissue evidence="2">Whole larva</tissue>
    </source>
</reference>
<evidence type="ECO:0000256" key="1">
    <source>
        <dbReference type="SAM" id="MobiDB-lite"/>
    </source>
</evidence>
<dbReference type="AlphaFoldDB" id="A0A834IP90"/>
<sequence length="98" mass="11053">MQTTSITAPGRRDPHVARTTPPRFRSALNCDYFSVRKPSVPPNVKTNLALSDRTTSRGSGGRRGCGREGRGGRDEKCKYVFWRLELTLTKNIFFVGRH</sequence>